<dbReference type="SUPFAM" id="SSF56235">
    <property type="entry name" value="N-terminal nucleophile aminohydrolases (Ntn hydrolases)"/>
    <property type="match status" value="1"/>
</dbReference>
<dbReference type="Pfam" id="PF06267">
    <property type="entry name" value="DUF1028"/>
    <property type="match status" value="1"/>
</dbReference>
<reference evidence="1" key="1">
    <citation type="journal article" date="2015" name="Nature">
        <title>Complex archaea that bridge the gap between prokaryotes and eukaryotes.</title>
        <authorList>
            <person name="Spang A."/>
            <person name="Saw J.H."/>
            <person name="Jorgensen S.L."/>
            <person name="Zaremba-Niedzwiedzka K."/>
            <person name="Martijn J."/>
            <person name="Lind A.E."/>
            <person name="van Eijk R."/>
            <person name="Schleper C."/>
            <person name="Guy L."/>
            <person name="Ettema T.J."/>
        </authorList>
    </citation>
    <scope>NUCLEOTIDE SEQUENCE</scope>
</reference>
<gene>
    <name evidence="1" type="ORF">LCGC14_1090750</name>
</gene>
<comment type="caution">
    <text evidence="1">The sequence shown here is derived from an EMBL/GenBank/DDBJ whole genome shotgun (WGS) entry which is preliminary data.</text>
</comment>
<dbReference type="InterPro" id="IPR010430">
    <property type="entry name" value="DUF1028"/>
</dbReference>
<dbReference type="EMBL" id="LAZR01004842">
    <property type="protein sequence ID" value="KKN05095.1"/>
    <property type="molecule type" value="Genomic_DNA"/>
</dbReference>
<organism evidence="1">
    <name type="scientific">marine sediment metagenome</name>
    <dbReference type="NCBI Taxonomy" id="412755"/>
    <lineage>
        <taxon>unclassified sequences</taxon>
        <taxon>metagenomes</taxon>
        <taxon>ecological metagenomes</taxon>
    </lineage>
</organism>
<accession>A0A0F9MCH9</accession>
<dbReference type="SUPFAM" id="SSF48452">
    <property type="entry name" value="TPR-like"/>
    <property type="match status" value="1"/>
</dbReference>
<protein>
    <submittedName>
        <fullName evidence="1">Uncharacterized protein</fullName>
    </submittedName>
</protein>
<sequence length="314" mass="35450">MNIKNFVPKKKIKAHTYSIVARDPKTGEMGVGVQSHWFSVGSIVSWGEAGVGVVATQALVNKSFGLRGLELLKLGKSPQEVIDVLLSDDEGKEVRQVSILDINGRVATHTGKKCIKKAGHRVGDQFSVQANMMLSEEVWGTMANSYKKNKDLPLPERIVKTLEAAESVGGDIRGRQSSALIMVAGEKPENRWDDPLIDLRVEDHQQPLKELNRLLRVYRAYEHMNNGDLAIEKGDTIKALEEYEISQKMFPENLEMKYWTAISLANNNKLEKALVLFTDVFRKNNNWRILTERLPDSEILNLTKEELERILSLK</sequence>
<evidence type="ECO:0000313" key="1">
    <source>
        <dbReference type="EMBL" id="KKN05095.1"/>
    </source>
</evidence>
<dbReference type="InterPro" id="IPR029055">
    <property type="entry name" value="Ntn_hydrolases_N"/>
</dbReference>
<name>A0A0F9MCH9_9ZZZZ</name>
<proteinExistence type="predicted"/>
<dbReference type="PANTHER" id="PTHR39328:SF1">
    <property type="entry name" value="BLL2871 PROTEIN"/>
    <property type="match status" value="1"/>
</dbReference>
<dbReference type="Gene3D" id="3.60.20.10">
    <property type="entry name" value="Glutamine Phosphoribosylpyrophosphate, subunit 1, domain 1"/>
    <property type="match status" value="1"/>
</dbReference>
<dbReference type="InterPro" id="IPR011990">
    <property type="entry name" value="TPR-like_helical_dom_sf"/>
</dbReference>
<dbReference type="AlphaFoldDB" id="A0A0F9MCH9"/>
<dbReference type="PANTHER" id="PTHR39328">
    <property type="entry name" value="BLL2871 PROTEIN"/>
    <property type="match status" value="1"/>
</dbReference>